<feature type="compositionally biased region" description="Polar residues" evidence="1">
    <location>
        <begin position="184"/>
        <end position="201"/>
    </location>
</feature>
<feature type="compositionally biased region" description="Low complexity" evidence="1">
    <location>
        <begin position="265"/>
        <end position="279"/>
    </location>
</feature>
<feature type="region of interest" description="Disordered" evidence="1">
    <location>
        <begin position="265"/>
        <end position="365"/>
    </location>
</feature>
<evidence type="ECO:0000313" key="3">
    <source>
        <dbReference type="Proteomes" id="UP000193560"/>
    </source>
</evidence>
<dbReference type="OrthoDB" id="2270345at2759"/>
<dbReference type="AlphaFoldDB" id="A0A1X2IWM5"/>
<comment type="caution">
    <text evidence="2">The sequence shown here is derived from an EMBL/GenBank/DDBJ whole genome shotgun (WGS) entry which is preliminary data.</text>
</comment>
<feature type="compositionally biased region" description="Basic and acidic residues" evidence="1">
    <location>
        <begin position="340"/>
        <end position="352"/>
    </location>
</feature>
<feature type="compositionally biased region" description="Low complexity" evidence="1">
    <location>
        <begin position="312"/>
        <end position="333"/>
    </location>
</feature>
<name>A0A1X2IWM5_9FUNG</name>
<feature type="region of interest" description="Disordered" evidence="1">
    <location>
        <begin position="55"/>
        <end position="238"/>
    </location>
</feature>
<feature type="compositionally biased region" description="Polar residues" evidence="1">
    <location>
        <begin position="88"/>
        <end position="110"/>
    </location>
</feature>
<gene>
    <name evidence="2" type="ORF">BCR42DRAFT_404808</name>
</gene>
<feature type="compositionally biased region" description="Basic residues" evidence="1">
    <location>
        <begin position="205"/>
        <end position="214"/>
    </location>
</feature>
<feature type="compositionally biased region" description="Polar residues" evidence="1">
    <location>
        <begin position="297"/>
        <end position="311"/>
    </location>
</feature>
<reference evidence="2 3" key="1">
    <citation type="submission" date="2016-07" db="EMBL/GenBank/DDBJ databases">
        <title>Pervasive Adenine N6-methylation of Active Genes in Fungi.</title>
        <authorList>
            <consortium name="DOE Joint Genome Institute"/>
            <person name="Mondo S.J."/>
            <person name="Dannebaum R.O."/>
            <person name="Kuo R.C."/>
            <person name="Labutti K."/>
            <person name="Haridas S."/>
            <person name="Kuo A."/>
            <person name="Salamov A."/>
            <person name="Ahrendt S.R."/>
            <person name="Lipzen A."/>
            <person name="Sullivan W."/>
            <person name="Andreopoulos W.B."/>
            <person name="Clum A."/>
            <person name="Lindquist E."/>
            <person name="Daum C."/>
            <person name="Ramamoorthy G.K."/>
            <person name="Gryganskyi A."/>
            <person name="Culley D."/>
            <person name="Magnuson J.K."/>
            <person name="James T.Y."/>
            <person name="O'Malley M.A."/>
            <person name="Stajich J.E."/>
            <person name="Spatafora J.W."/>
            <person name="Visel A."/>
            <person name="Grigoriev I.V."/>
        </authorList>
    </citation>
    <scope>NUCLEOTIDE SEQUENCE [LARGE SCALE GENOMIC DNA]</scope>
    <source>
        <strain evidence="2 3">NRRL 1336</strain>
    </source>
</reference>
<organism evidence="2 3">
    <name type="scientific">Absidia repens</name>
    <dbReference type="NCBI Taxonomy" id="90262"/>
    <lineage>
        <taxon>Eukaryota</taxon>
        <taxon>Fungi</taxon>
        <taxon>Fungi incertae sedis</taxon>
        <taxon>Mucoromycota</taxon>
        <taxon>Mucoromycotina</taxon>
        <taxon>Mucoromycetes</taxon>
        <taxon>Mucorales</taxon>
        <taxon>Cunninghamellaceae</taxon>
        <taxon>Absidia</taxon>
    </lineage>
</organism>
<evidence type="ECO:0000256" key="1">
    <source>
        <dbReference type="SAM" id="MobiDB-lite"/>
    </source>
</evidence>
<proteinExistence type="predicted"/>
<evidence type="ECO:0000313" key="2">
    <source>
        <dbReference type="EMBL" id="ORZ23458.1"/>
    </source>
</evidence>
<protein>
    <submittedName>
        <fullName evidence="2">Uncharacterized protein</fullName>
    </submittedName>
</protein>
<dbReference type="EMBL" id="MCGE01000003">
    <property type="protein sequence ID" value="ORZ23458.1"/>
    <property type="molecule type" value="Genomic_DNA"/>
</dbReference>
<sequence>MDNQKHRKPTTLKLKRMLHCKSNVSPLPPIDKGLGHTIDKASLISPPLLQHSTNVHSVTSPLRSLFETDRHPTSKTRPNELYQPLSPPSYTSTHQKTRQSHSSSKTNNGQAILAPCATKKSHSSTTMSSPKVATGTTTPHGRRSSSLHYNSRPLWNQPGASPSAPPPPLPSMALKKTHTDGSIAPSNKNATNSTGESTTTFIKKGSSKGRRRHSCSSTTQEHQRQQRSHMLQEAKKTPFNAVTPSCSVLFSKASPAANAALAASSSSSPFSVPPQQQQQSHRRQCPPPILSLEKSRSTPLRSSTKVKTYNVSPTTTTIPPTPQRSTSSSISSPNKRRSQRHDTTTLRTERVSERKRRQQELEDLISGRRGSTLKLSLTPKHTLLN</sequence>
<keyword evidence="3" id="KW-1185">Reference proteome</keyword>
<dbReference type="Proteomes" id="UP000193560">
    <property type="component" value="Unassembled WGS sequence"/>
</dbReference>
<accession>A0A1X2IWM5</accession>